<feature type="transmembrane region" description="Helical" evidence="1">
    <location>
        <begin position="302"/>
        <end position="321"/>
    </location>
</feature>
<dbReference type="SUPFAM" id="SSF102405">
    <property type="entry name" value="MCP/YpsA-like"/>
    <property type="match status" value="1"/>
</dbReference>
<proteinExistence type="predicted"/>
<organism evidence="2 3">
    <name type="scientific">Candidatus Andeanibacterium colombiense</name>
    <dbReference type="NCBI Taxonomy" id="3121345"/>
    <lineage>
        <taxon>Bacteria</taxon>
        <taxon>Pseudomonadati</taxon>
        <taxon>Pseudomonadota</taxon>
        <taxon>Alphaproteobacteria</taxon>
        <taxon>Sphingomonadales</taxon>
        <taxon>Sphingomonadaceae</taxon>
        <taxon>Candidatus Andeanibacterium</taxon>
    </lineage>
</organism>
<feature type="transmembrane region" description="Helical" evidence="1">
    <location>
        <begin position="479"/>
        <end position="500"/>
    </location>
</feature>
<evidence type="ECO:0000256" key="1">
    <source>
        <dbReference type="SAM" id="Phobius"/>
    </source>
</evidence>
<feature type="transmembrane region" description="Helical" evidence="1">
    <location>
        <begin position="446"/>
        <end position="467"/>
    </location>
</feature>
<dbReference type="KEGG" id="acob:P0Y56_16580"/>
<dbReference type="Proteomes" id="UP001218362">
    <property type="component" value="Chromosome"/>
</dbReference>
<evidence type="ECO:0008006" key="4">
    <source>
        <dbReference type="Google" id="ProtNLM"/>
    </source>
</evidence>
<keyword evidence="1" id="KW-1133">Transmembrane helix</keyword>
<keyword evidence="1" id="KW-0812">Transmembrane</keyword>
<gene>
    <name evidence="2" type="ORF">P0Y56_16580</name>
</gene>
<protein>
    <recommendedName>
        <fullName evidence="4">SMODS and SLOG-associating 2TM effector domain-containing protein</fullName>
    </recommendedName>
</protein>
<keyword evidence="1" id="KW-0472">Membrane</keyword>
<feature type="transmembrane region" description="Helical" evidence="1">
    <location>
        <begin position="327"/>
        <end position="345"/>
    </location>
</feature>
<dbReference type="Gene3D" id="3.40.50.450">
    <property type="match status" value="1"/>
</dbReference>
<dbReference type="EMBL" id="CP119316">
    <property type="protein sequence ID" value="WEK46600.1"/>
    <property type="molecule type" value="Genomic_DNA"/>
</dbReference>
<name>A0AAJ6BPP2_9SPHN</name>
<accession>A0AAJ6BPP2</accession>
<sequence length="564" mass="60822">MGIPSAAAPPPSLGFSVGITGHRAERIVDHAAVRARLDDVLRTIQGKLDQIVTGHLFRAGRHKLRLVSALAEGSDRMAAQAALDLGERLEAILPFTQGEYEKDFESPESLAEFRNLLGRAQSVIVLDGDTRGRPHAYEAGGLLLLDNCDLLIAVWDGEHSRGRGGTREIMGQAARRGMPIVVIPPDGSSAKIYGSIHGEPTSFRDLPHNPVSILPDVIASLVGTYGDASEEAEWRKLAEMPANPVIHEAYPTLLKLAGVRPWFQKKGGWTPPPEPNPTALTEAFKWWDTAAIRAAQTFRSAVIVNFGLAAFAVVLAATGLLAGEFKWLFVVAEIVCILLLLLNALRAARMQWHERWLESRQVAELLRVCTMMRSVGVGRGIADPGDGGSNGWYAGAIARSCAAQSVDLSDPVAAGAQLLEEVRGQASWNAATSHRMHLASHRIEKFGEALFAIVLLSSIGWLGLYFFDEHLAHDLKYPLTAITAGLPAVATASYGIRVILDFEGVAGRAKNISVGLNALLARWEAGPKTAAALQEFARRAADIMLSDVAAWRLLAEGRRLTIPG</sequence>
<evidence type="ECO:0000313" key="3">
    <source>
        <dbReference type="Proteomes" id="UP001218362"/>
    </source>
</evidence>
<evidence type="ECO:0000313" key="2">
    <source>
        <dbReference type="EMBL" id="WEK46600.1"/>
    </source>
</evidence>
<dbReference type="AlphaFoldDB" id="A0AAJ6BPP2"/>
<reference evidence="2" key="1">
    <citation type="submission" date="2023-03" db="EMBL/GenBank/DDBJ databases">
        <title>Andean soil-derived lignocellulolytic bacterial consortium as a source of novel taxa and putative plastic-active enzymes.</title>
        <authorList>
            <person name="Diaz-Garcia L."/>
            <person name="Chuvochina M."/>
            <person name="Feuerriegel G."/>
            <person name="Bunk B."/>
            <person name="Sproer C."/>
            <person name="Streit W.R."/>
            <person name="Rodriguez L.M."/>
            <person name="Overmann J."/>
            <person name="Jimenez D.J."/>
        </authorList>
    </citation>
    <scope>NUCLEOTIDE SEQUENCE</scope>
    <source>
        <strain evidence="2">MAG 26</strain>
    </source>
</reference>